<feature type="transmembrane region" description="Helical" evidence="7">
    <location>
        <begin position="167"/>
        <end position="188"/>
    </location>
</feature>
<accession>A0AAN7T8G2</accession>
<dbReference type="PANTHER" id="PTHR33048">
    <property type="entry name" value="PTH11-LIKE INTEGRAL MEMBRANE PROTEIN (AFU_ORTHOLOGUE AFUA_5G11245)"/>
    <property type="match status" value="1"/>
</dbReference>
<evidence type="ECO:0000313" key="10">
    <source>
        <dbReference type="Proteomes" id="UP001310890"/>
    </source>
</evidence>
<organism evidence="9 10">
    <name type="scientific">Meristemomyces frigidus</name>
    <dbReference type="NCBI Taxonomy" id="1508187"/>
    <lineage>
        <taxon>Eukaryota</taxon>
        <taxon>Fungi</taxon>
        <taxon>Dikarya</taxon>
        <taxon>Ascomycota</taxon>
        <taxon>Pezizomycotina</taxon>
        <taxon>Dothideomycetes</taxon>
        <taxon>Dothideomycetidae</taxon>
        <taxon>Mycosphaerellales</taxon>
        <taxon>Teratosphaeriaceae</taxon>
        <taxon>Meristemomyces</taxon>
    </lineage>
</organism>
<comment type="subcellular location">
    <subcellularLocation>
        <location evidence="1">Membrane</location>
        <topology evidence="1">Multi-pass membrane protein</topology>
    </subcellularLocation>
</comment>
<feature type="transmembrane region" description="Helical" evidence="7">
    <location>
        <begin position="44"/>
        <end position="62"/>
    </location>
</feature>
<reference evidence="9" key="1">
    <citation type="submission" date="2023-08" db="EMBL/GenBank/DDBJ databases">
        <title>Black Yeasts Isolated from many extreme environments.</title>
        <authorList>
            <person name="Coleine C."/>
            <person name="Stajich J.E."/>
            <person name="Selbmann L."/>
        </authorList>
    </citation>
    <scope>NUCLEOTIDE SEQUENCE</scope>
    <source>
        <strain evidence="9">CCFEE 5401</strain>
    </source>
</reference>
<feature type="transmembrane region" description="Helical" evidence="7">
    <location>
        <begin position="208"/>
        <end position="226"/>
    </location>
</feature>
<evidence type="ECO:0000256" key="3">
    <source>
        <dbReference type="ARBA" id="ARBA00022989"/>
    </source>
</evidence>
<evidence type="ECO:0000256" key="2">
    <source>
        <dbReference type="ARBA" id="ARBA00022692"/>
    </source>
</evidence>
<evidence type="ECO:0000313" key="9">
    <source>
        <dbReference type="EMBL" id="KAK5107610.1"/>
    </source>
</evidence>
<feature type="domain" description="Rhodopsin" evidence="8">
    <location>
        <begin position="2"/>
        <end position="230"/>
    </location>
</feature>
<evidence type="ECO:0000256" key="6">
    <source>
        <dbReference type="SAM" id="MobiDB-lite"/>
    </source>
</evidence>
<feature type="transmembrane region" description="Helical" evidence="7">
    <location>
        <begin position="74"/>
        <end position="94"/>
    </location>
</feature>
<dbReference type="EMBL" id="JAVRRL010000113">
    <property type="protein sequence ID" value="KAK5107610.1"/>
    <property type="molecule type" value="Genomic_DNA"/>
</dbReference>
<evidence type="ECO:0000256" key="7">
    <source>
        <dbReference type="SAM" id="Phobius"/>
    </source>
</evidence>
<keyword evidence="3 7" id="KW-1133">Transmembrane helix</keyword>
<dbReference type="InterPro" id="IPR049326">
    <property type="entry name" value="Rhodopsin_dom_fungi"/>
</dbReference>
<feature type="compositionally biased region" description="Polar residues" evidence="6">
    <location>
        <begin position="335"/>
        <end position="344"/>
    </location>
</feature>
<keyword evidence="2 7" id="KW-0812">Transmembrane</keyword>
<evidence type="ECO:0000256" key="1">
    <source>
        <dbReference type="ARBA" id="ARBA00004141"/>
    </source>
</evidence>
<dbReference type="InterPro" id="IPR052337">
    <property type="entry name" value="SAT4-like"/>
</dbReference>
<protein>
    <recommendedName>
        <fullName evidence="8">Rhodopsin domain-containing protein</fullName>
    </recommendedName>
</protein>
<sequence>MLLAIGMTTCFQMEVYYGLGLHTSQVKSAEHKRLSFLWLWINQILYKIANGSIKISIALLYLRIFPSKQFKYTIWAFCVFVVAYCLAAILPSIFQCRPVLTLPLYQCTLTDSSPIDKAWNKKLAGHCIKTIQIWYVNSTMTLIADAILIALPINNIIRLQLPKAQRLALVFVFSLGIFVMATTIVRLVSLNPLAGQGDTLWYQASSNSWAFLEIDVSLICASIPILRTPMGMLFPRLLGRLSTRNGGAESGRQYHGQASNRAELPAGSGINMANRAEWQKSSAGHAYVRGVRHPNHDDDDDDRDSAGASDEERILGSDGIRKTTMVTLDYDESQRSQSGTFGRR</sequence>
<evidence type="ECO:0000256" key="4">
    <source>
        <dbReference type="ARBA" id="ARBA00023136"/>
    </source>
</evidence>
<name>A0AAN7T8G2_9PEZI</name>
<evidence type="ECO:0000259" key="8">
    <source>
        <dbReference type="Pfam" id="PF20684"/>
    </source>
</evidence>
<feature type="transmembrane region" description="Helical" evidence="7">
    <location>
        <begin position="133"/>
        <end position="155"/>
    </location>
</feature>
<gene>
    <name evidence="9" type="ORF">LTR62_000945</name>
</gene>
<evidence type="ECO:0000256" key="5">
    <source>
        <dbReference type="ARBA" id="ARBA00038359"/>
    </source>
</evidence>
<feature type="region of interest" description="Disordered" evidence="6">
    <location>
        <begin position="289"/>
        <end position="344"/>
    </location>
</feature>
<keyword evidence="4 7" id="KW-0472">Membrane</keyword>
<dbReference type="Proteomes" id="UP001310890">
    <property type="component" value="Unassembled WGS sequence"/>
</dbReference>
<comment type="similarity">
    <text evidence="5">Belongs to the SAT4 family.</text>
</comment>
<proteinExistence type="inferred from homology"/>
<dbReference type="Pfam" id="PF20684">
    <property type="entry name" value="Fung_rhodopsin"/>
    <property type="match status" value="1"/>
</dbReference>
<dbReference type="GO" id="GO:0016020">
    <property type="term" value="C:membrane"/>
    <property type="evidence" value="ECO:0007669"/>
    <property type="project" value="UniProtKB-SubCell"/>
</dbReference>
<comment type="caution">
    <text evidence="9">The sequence shown here is derived from an EMBL/GenBank/DDBJ whole genome shotgun (WGS) entry which is preliminary data.</text>
</comment>
<dbReference type="PANTHER" id="PTHR33048:SF55">
    <property type="entry name" value="INTEGRAL MEMBRANE PROTEIN"/>
    <property type="match status" value="1"/>
</dbReference>
<dbReference type="AlphaFoldDB" id="A0AAN7T8G2"/>
<feature type="compositionally biased region" description="Basic and acidic residues" evidence="6">
    <location>
        <begin position="310"/>
        <end position="321"/>
    </location>
</feature>